<evidence type="ECO:0000313" key="2">
    <source>
        <dbReference type="Proteomes" id="UP000013525"/>
    </source>
</evidence>
<dbReference type="PATRIC" id="fig|1273125.3.peg.2422"/>
<protein>
    <submittedName>
        <fullName evidence="1">Uncharacterized protein</fullName>
    </submittedName>
</protein>
<name>R7WLG7_9NOCA</name>
<accession>R7WLG7</accession>
<dbReference type="EMBL" id="APMY01000075">
    <property type="protein sequence ID" value="EOM76166.1"/>
    <property type="molecule type" value="Genomic_DNA"/>
</dbReference>
<proteinExistence type="predicted"/>
<organism evidence="1 2">
    <name type="scientific">Rhodococcus rhodnii LMG 5362</name>
    <dbReference type="NCBI Taxonomy" id="1273125"/>
    <lineage>
        <taxon>Bacteria</taxon>
        <taxon>Bacillati</taxon>
        <taxon>Actinomycetota</taxon>
        <taxon>Actinomycetes</taxon>
        <taxon>Mycobacteriales</taxon>
        <taxon>Nocardiaceae</taxon>
        <taxon>Rhodococcus</taxon>
    </lineage>
</organism>
<sequence length="38" mass="4554">MTAQLCICYGRPDDPAAFDEYYRTTQRHWRRRFPDCGG</sequence>
<evidence type="ECO:0000313" key="1">
    <source>
        <dbReference type="EMBL" id="EOM76166.1"/>
    </source>
</evidence>
<comment type="caution">
    <text evidence="1">The sequence shown here is derived from an EMBL/GenBank/DDBJ whole genome shotgun (WGS) entry which is preliminary data.</text>
</comment>
<dbReference type="AlphaFoldDB" id="R7WLG7"/>
<dbReference type="Proteomes" id="UP000013525">
    <property type="component" value="Unassembled WGS sequence"/>
</dbReference>
<reference evidence="1 2" key="1">
    <citation type="journal article" date="2013" name="Genome Announc.">
        <title>Draft Genome Sequence of Rhodococcus rhodnii Strain LMG5362, a Symbiont of Rhodnius prolixus (Hemiptera, Reduviidae, Triatominae), the Principle Vector of Trypanosoma cruzi.</title>
        <authorList>
            <person name="Pachebat J.A."/>
            <person name="van Keulen G."/>
            <person name="Whitten M.M."/>
            <person name="Girdwood S."/>
            <person name="Del Sol R."/>
            <person name="Dyson P.J."/>
            <person name="Facey P.D."/>
        </authorList>
    </citation>
    <scope>NUCLEOTIDE SEQUENCE [LARGE SCALE GENOMIC DNA]</scope>
    <source>
        <strain evidence="1 2">LMG 5362</strain>
    </source>
</reference>
<gene>
    <name evidence="1" type="ORF">Rrhod_2532</name>
</gene>
<keyword evidence="2" id="KW-1185">Reference proteome</keyword>